<protein>
    <submittedName>
        <fullName evidence="5">ArsR family transcriptional regulator</fullName>
    </submittedName>
</protein>
<sequence>MNRSCCGIEDAPLTPGDVERLERLAELARALCDPTRLAILEMIAANREPLCVCHLTDRLPVSQPTVSHHLRILREAGLVVAERRGTWAYYKATELGRAALHALSHLALEPATR</sequence>
<gene>
    <name evidence="5" type="ORF">ENP34_10420</name>
</gene>
<evidence type="ECO:0000256" key="3">
    <source>
        <dbReference type="ARBA" id="ARBA00023163"/>
    </source>
</evidence>
<dbReference type="InterPro" id="IPR011991">
    <property type="entry name" value="ArsR-like_HTH"/>
</dbReference>
<keyword evidence="3" id="KW-0804">Transcription</keyword>
<dbReference type="GO" id="GO:0003677">
    <property type="term" value="F:DNA binding"/>
    <property type="evidence" value="ECO:0007669"/>
    <property type="project" value="UniProtKB-KW"/>
</dbReference>
<dbReference type="NCBIfam" id="NF033788">
    <property type="entry name" value="HTH_metalloreg"/>
    <property type="match status" value="1"/>
</dbReference>
<feature type="domain" description="HTH arsR-type" evidence="4">
    <location>
        <begin position="16"/>
        <end position="113"/>
    </location>
</feature>
<dbReference type="PRINTS" id="PR00778">
    <property type="entry name" value="HTHARSR"/>
</dbReference>
<dbReference type="InterPro" id="IPR051081">
    <property type="entry name" value="HTH_MetalResp_TranReg"/>
</dbReference>
<dbReference type="InterPro" id="IPR036388">
    <property type="entry name" value="WH-like_DNA-bd_sf"/>
</dbReference>
<dbReference type="PANTHER" id="PTHR33154">
    <property type="entry name" value="TRANSCRIPTIONAL REGULATOR, ARSR FAMILY"/>
    <property type="match status" value="1"/>
</dbReference>
<dbReference type="InterPro" id="IPR036390">
    <property type="entry name" value="WH_DNA-bd_sf"/>
</dbReference>
<evidence type="ECO:0000313" key="5">
    <source>
        <dbReference type="EMBL" id="HEG91836.1"/>
    </source>
</evidence>
<evidence type="ECO:0000256" key="2">
    <source>
        <dbReference type="ARBA" id="ARBA00023125"/>
    </source>
</evidence>
<evidence type="ECO:0000256" key="1">
    <source>
        <dbReference type="ARBA" id="ARBA00023015"/>
    </source>
</evidence>
<dbReference type="SUPFAM" id="SSF46785">
    <property type="entry name" value="Winged helix' DNA-binding domain"/>
    <property type="match status" value="1"/>
</dbReference>
<dbReference type="Gene3D" id="1.10.10.10">
    <property type="entry name" value="Winged helix-like DNA-binding domain superfamily/Winged helix DNA-binding domain"/>
    <property type="match status" value="1"/>
</dbReference>
<accession>A0A831TGR2</accession>
<comment type="caution">
    <text evidence="5">The sequence shown here is derived from an EMBL/GenBank/DDBJ whole genome shotgun (WGS) entry which is preliminary data.</text>
</comment>
<dbReference type="SMART" id="SM00418">
    <property type="entry name" value="HTH_ARSR"/>
    <property type="match status" value="1"/>
</dbReference>
<reference evidence="5" key="1">
    <citation type="journal article" date="2020" name="mSystems">
        <title>Genome- and Community-Level Interaction Insights into Carbon Utilization and Element Cycling Functions of Hydrothermarchaeota in Hydrothermal Sediment.</title>
        <authorList>
            <person name="Zhou Z."/>
            <person name="Liu Y."/>
            <person name="Xu W."/>
            <person name="Pan J."/>
            <person name="Luo Z.H."/>
            <person name="Li M."/>
        </authorList>
    </citation>
    <scope>NUCLEOTIDE SEQUENCE [LARGE SCALE GENOMIC DNA]</scope>
    <source>
        <strain evidence="5">SpSt-210</strain>
    </source>
</reference>
<dbReference type="InterPro" id="IPR001845">
    <property type="entry name" value="HTH_ArsR_DNA-bd_dom"/>
</dbReference>
<dbReference type="EMBL" id="DSIY01000245">
    <property type="protein sequence ID" value="HEG91836.1"/>
    <property type="molecule type" value="Genomic_DNA"/>
</dbReference>
<dbReference type="Pfam" id="PF01022">
    <property type="entry name" value="HTH_5"/>
    <property type="match status" value="1"/>
</dbReference>
<dbReference type="PROSITE" id="PS50987">
    <property type="entry name" value="HTH_ARSR_2"/>
    <property type="match status" value="1"/>
</dbReference>
<organism evidence="5">
    <name type="scientific">Thermorudis peleae</name>
    <dbReference type="NCBI Taxonomy" id="1382356"/>
    <lineage>
        <taxon>Bacteria</taxon>
        <taxon>Pseudomonadati</taxon>
        <taxon>Thermomicrobiota</taxon>
        <taxon>Thermomicrobia</taxon>
        <taxon>Thermomicrobia incertae sedis</taxon>
        <taxon>Thermorudis</taxon>
    </lineage>
</organism>
<proteinExistence type="predicted"/>
<dbReference type="AlphaFoldDB" id="A0A831TGR2"/>
<keyword evidence="1" id="KW-0805">Transcription regulation</keyword>
<name>A0A831TGR2_9BACT</name>
<evidence type="ECO:0000259" key="4">
    <source>
        <dbReference type="PROSITE" id="PS50987"/>
    </source>
</evidence>
<dbReference type="GO" id="GO:0003700">
    <property type="term" value="F:DNA-binding transcription factor activity"/>
    <property type="evidence" value="ECO:0007669"/>
    <property type="project" value="InterPro"/>
</dbReference>
<dbReference type="CDD" id="cd00090">
    <property type="entry name" value="HTH_ARSR"/>
    <property type="match status" value="1"/>
</dbReference>
<keyword evidence="2" id="KW-0238">DNA-binding</keyword>
<dbReference type="PANTHER" id="PTHR33154:SF18">
    <property type="entry name" value="ARSENICAL RESISTANCE OPERON REPRESSOR"/>
    <property type="match status" value="1"/>
</dbReference>